<proteinExistence type="predicted"/>
<evidence type="ECO:0000313" key="2">
    <source>
        <dbReference type="Proteomes" id="UP000886900"/>
    </source>
</evidence>
<accession>A0ABS6Q3D8</accession>
<comment type="caution">
    <text evidence="1">The sequence shown here is derived from an EMBL/GenBank/DDBJ whole genome shotgun (WGS) entry which is preliminary data.</text>
</comment>
<organism evidence="1 2">
    <name type="scientific">Pseudomonas farris</name>
    <dbReference type="NCBI Taxonomy" id="2841207"/>
    <lineage>
        <taxon>Bacteria</taxon>
        <taxon>Pseudomonadati</taxon>
        <taxon>Pseudomonadota</taxon>
        <taxon>Gammaproteobacteria</taxon>
        <taxon>Pseudomonadales</taxon>
        <taxon>Pseudomonadaceae</taxon>
        <taxon>Pseudomonas</taxon>
    </lineage>
</organism>
<protein>
    <submittedName>
        <fullName evidence="1">Uncharacterized protein</fullName>
    </submittedName>
</protein>
<sequence>MSNDWRKILLESFFWSFGRMPEIIEVEFHSKYLSDFQMSRLVQASLRKYTVPITAFISDAVIIDDRCLGVSFDHLQQDDAYRTFNGGIIRTEKIQRAWKEGRFWLLETREGHYIIGSFKRGGGRRSFLELLRSGERLASDPSLNA</sequence>
<dbReference type="RefSeq" id="WP_217858782.1">
    <property type="nucleotide sequence ID" value="NZ_JAHSTV010000019.1"/>
</dbReference>
<dbReference type="Proteomes" id="UP000886900">
    <property type="component" value="Unassembled WGS sequence"/>
</dbReference>
<evidence type="ECO:0000313" key="1">
    <source>
        <dbReference type="EMBL" id="MBV4467228.1"/>
    </source>
</evidence>
<dbReference type="EMBL" id="JAHSTV010000019">
    <property type="protein sequence ID" value="MBV4467228.1"/>
    <property type="molecule type" value="Genomic_DNA"/>
</dbReference>
<gene>
    <name evidence="1" type="ORF">KVG95_28340</name>
</gene>
<reference evidence="1" key="1">
    <citation type="submission" date="2021-06" db="EMBL/GenBank/DDBJ databases">
        <title>Updating the genus Pseudomonas: Description of 43 new species and partition of the Pseudomonas putida group.</title>
        <authorList>
            <person name="Girard L."/>
            <person name="Lood C."/>
            <person name="Vandamme P."/>
            <person name="Rokni-Zadeh H."/>
            <person name="Van Noort V."/>
            <person name="Hofte M."/>
            <person name="Lavigne R."/>
            <person name="De Mot R."/>
        </authorList>
    </citation>
    <scope>NUCLEOTIDE SEQUENCE</scope>
    <source>
        <strain evidence="1">SWRI79</strain>
    </source>
</reference>
<name>A0ABS6Q3D8_9PSED</name>
<keyword evidence="2" id="KW-1185">Reference proteome</keyword>